<keyword evidence="2" id="KW-0963">Cytoplasm</keyword>
<feature type="compositionally biased region" description="Polar residues" evidence="3">
    <location>
        <begin position="451"/>
        <end position="461"/>
    </location>
</feature>
<sequence>MEEEEDMLRQRFSEDELERLRPSFTADATNDETFNDSAPADDWEQRHEEMARLLEQEHQKFASKGGDLMDDIDDDDDDDLEDEDELGAHAVRGAHQPPPEGSFFGFNTSLEHLRGSNLDDLEEEEVLSRVSRMGLGPANGSKRGVADSLNDETFGDDGLEGSETAWEGLGKDDDVGDEVGASQQSGRQGGFGGPDPKRVSGIMSLEEIEASLARANPAAGKSVAPPMGMPPGAAGGRPPMPGLDPRFGPMPPGMIPPQGPHKREPKYPPAVVDRSCGEAVLRGAHIYAAGVIAAAGDLHKGDMVSVFVDDGKGGKTGKLTRGEFVHDAGNWLFVGNGRMTMGRGQMFSGTSGVAIEMGMPMNFFPAGMGRAGGPIMPGMPMPPPGRQGVAGPGGAPPAWLPLNQPPAQLQQQHPGSPMKHPQSAGGYSHSAAASPARHMASNNGSGGYGDRSSSPFRTQSQYDERWTEQKERMSAYDINTIIRLHSSHLPMPLPFNEDYYYQSYLAARQQGKRPVTPHTPLCETQPLPVKRHTDATDPFKGALGRIPNHSVRSPRPLLQLEGFLDQKALARRNRDESRAAAQQQQQPSYEAPPSEAAWTNHAVLLRIEQAFGFTLDLEDIDLLITNSAIEPQAGMNLLNKRRDIAATLFSLLGINTQPPMAPRNLPAFDYDEEREPTYSLPEDELLVKLAQVVYIVYAFIRNLHYILTAPKTKDAISGLQLAPLTVCLHMFISYAQIEAFKTKSGLLILRSIFTRAYQHGTEMAELSMWEDTFAGFMEAMSGYFCALLRLAADEDDQLASPLAPPEGSIFVGLMHVWDFLLLLTLHTSPAQKESVFAEVREPLEESLVNPARAQHKPAIFAFLQRLQKEHHYASFFHGPPPAGHPVAGPTSMPPPGMAFPVGMAPPPSALPSFAGLSAAQ</sequence>
<dbReference type="KEGG" id="acan:ACA1_291120"/>
<evidence type="ECO:0000256" key="3">
    <source>
        <dbReference type="SAM" id="MobiDB-lite"/>
    </source>
</evidence>
<dbReference type="Proteomes" id="UP000011083">
    <property type="component" value="Unassembled WGS sequence"/>
</dbReference>
<feature type="region of interest" description="Disordered" evidence="3">
    <location>
        <begin position="571"/>
        <end position="594"/>
    </location>
</feature>
<dbReference type="SUPFAM" id="SSF88697">
    <property type="entry name" value="PUA domain-like"/>
    <property type="match status" value="1"/>
</dbReference>
<dbReference type="PANTHER" id="PTHR21551">
    <property type="entry name" value="TOPOISOMERASE II-ASSOCIATED PROTEIN PAT1"/>
    <property type="match status" value="1"/>
</dbReference>
<dbReference type="CDD" id="cd21150">
    <property type="entry name" value="PUA_NSun6-like"/>
    <property type="match status" value="1"/>
</dbReference>
<keyword evidence="6" id="KW-1185">Reference proteome</keyword>
<reference evidence="5 6" key="1">
    <citation type="journal article" date="2013" name="Genome Biol.">
        <title>Genome of Acanthamoeba castellanii highlights extensive lateral gene transfer and early evolution of tyrosine kinase signaling.</title>
        <authorList>
            <person name="Clarke M."/>
            <person name="Lohan A.J."/>
            <person name="Liu B."/>
            <person name="Lagkouvardos I."/>
            <person name="Roy S."/>
            <person name="Zafar N."/>
            <person name="Bertelli C."/>
            <person name="Schilde C."/>
            <person name="Kianianmomeni A."/>
            <person name="Burglin T.R."/>
            <person name="Frech C."/>
            <person name="Turcotte B."/>
            <person name="Kopec K.O."/>
            <person name="Synnott J.M."/>
            <person name="Choo C."/>
            <person name="Paponov I."/>
            <person name="Finkler A."/>
            <person name="Soon Heng Tan C."/>
            <person name="Hutchins A.P."/>
            <person name="Weinmeier T."/>
            <person name="Rattei T."/>
            <person name="Chu J.S."/>
            <person name="Gimenez G."/>
            <person name="Irimia M."/>
            <person name="Rigden D.J."/>
            <person name="Fitzpatrick D.A."/>
            <person name="Lorenzo-Morales J."/>
            <person name="Bateman A."/>
            <person name="Chiu C.H."/>
            <person name="Tang P."/>
            <person name="Hegemann P."/>
            <person name="Fromm H."/>
            <person name="Raoult D."/>
            <person name="Greub G."/>
            <person name="Miranda-Saavedra D."/>
            <person name="Chen N."/>
            <person name="Nash P."/>
            <person name="Ginger M.L."/>
            <person name="Horn M."/>
            <person name="Schaap P."/>
            <person name="Caler L."/>
            <person name="Loftus B."/>
        </authorList>
    </citation>
    <scope>NUCLEOTIDE SEQUENCE [LARGE SCALE GENOMIC DNA]</scope>
    <source>
        <strain evidence="5 6">Neff</strain>
    </source>
</reference>
<dbReference type="GeneID" id="14926384"/>
<dbReference type="GO" id="GO:0000290">
    <property type="term" value="P:deadenylation-dependent decapping of nuclear-transcribed mRNA"/>
    <property type="evidence" value="ECO:0007669"/>
    <property type="project" value="InterPro"/>
</dbReference>
<evidence type="ECO:0000313" key="6">
    <source>
        <dbReference type="Proteomes" id="UP000011083"/>
    </source>
</evidence>
<feature type="region of interest" description="Disordered" evidence="3">
    <location>
        <begin position="1"/>
        <end position="108"/>
    </location>
</feature>
<dbReference type="OrthoDB" id="260824at2759"/>
<dbReference type="Pfam" id="PF01472">
    <property type="entry name" value="PUA"/>
    <property type="match status" value="1"/>
</dbReference>
<dbReference type="InterPro" id="IPR002478">
    <property type="entry name" value="PUA"/>
</dbReference>
<dbReference type="InterPro" id="IPR015947">
    <property type="entry name" value="PUA-like_sf"/>
</dbReference>
<protein>
    <submittedName>
        <fullName evidence="5">PUA domain containing protein</fullName>
    </submittedName>
</protein>
<evidence type="ECO:0000256" key="1">
    <source>
        <dbReference type="ARBA" id="ARBA00004201"/>
    </source>
</evidence>
<feature type="compositionally biased region" description="Basic and acidic residues" evidence="3">
    <location>
        <begin position="43"/>
        <end position="60"/>
    </location>
</feature>
<feature type="compositionally biased region" description="Acidic residues" evidence="3">
    <location>
        <begin position="149"/>
        <end position="160"/>
    </location>
</feature>
<feature type="compositionally biased region" description="Low complexity" evidence="3">
    <location>
        <begin position="423"/>
        <end position="436"/>
    </location>
</feature>
<accession>L8HIB6</accession>
<feature type="region of interest" description="Disordered" evidence="3">
    <location>
        <begin position="377"/>
        <end position="468"/>
    </location>
</feature>
<feature type="region of interest" description="Disordered" evidence="3">
    <location>
        <begin position="521"/>
        <end position="553"/>
    </location>
</feature>
<dbReference type="GO" id="GO:0033962">
    <property type="term" value="P:P-body assembly"/>
    <property type="evidence" value="ECO:0007669"/>
    <property type="project" value="TreeGrafter"/>
</dbReference>
<dbReference type="PANTHER" id="PTHR21551:SF0">
    <property type="entry name" value="PROTEIN ASSOCIATED WITH TOPO II RELATED-1, ISOFORM A"/>
    <property type="match status" value="1"/>
</dbReference>
<dbReference type="GO" id="GO:0003723">
    <property type="term" value="F:RNA binding"/>
    <property type="evidence" value="ECO:0007669"/>
    <property type="project" value="InterPro"/>
</dbReference>
<evidence type="ECO:0000256" key="2">
    <source>
        <dbReference type="ARBA" id="ARBA00022490"/>
    </source>
</evidence>
<evidence type="ECO:0000313" key="5">
    <source>
        <dbReference type="EMBL" id="ELR25334.1"/>
    </source>
</evidence>
<dbReference type="RefSeq" id="XP_004368089.1">
    <property type="nucleotide sequence ID" value="XM_004368032.1"/>
</dbReference>
<dbReference type="PROSITE" id="PS50890">
    <property type="entry name" value="PUA"/>
    <property type="match status" value="1"/>
</dbReference>
<dbReference type="VEuPathDB" id="AmoebaDB:ACA1_291120"/>
<feature type="compositionally biased region" description="Low complexity" evidence="3">
    <location>
        <begin position="400"/>
        <end position="412"/>
    </location>
</feature>
<feature type="region of interest" description="Disordered" evidence="3">
    <location>
        <begin position="129"/>
        <end position="199"/>
    </location>
</feature>
<dbReference type="Gene3D" id="2.30.130.10">
    <property type="entry name" value="PUA domain"/>
    <property type="match status" value="1"/>
</dbReference>
<name>L8HIB6_ACACF</name>
<dbReference type="AlphaFoldDB" id="L8HIB6"/>
<feature type="domain" description="PUA" evidence="4">
    <location>
        <begin position="271"/>
        <end position="312"/>
    </location>
</feature>
<dbReference type="STRING" id="1257118.L8HIB6"/>
<organism evidence="5 6">
    <name type="scientific">Acanthamoeba castellanii (strain ATCC 30010 / Neff)</name>
    <dbReference type="NCBI Taxonomy" id="1257118"/>
    <lineage>
        <taxon>Eukaryota</taxon>
        <taxon>Amoebozoa</taxon>
        <taxon>Discosea</taxon>
        <taxon>Longamoebia</taxon>
        <taxon>Centramoebida</taxon>
        <taxon>Acanthamoebidae</taxon>
        <taxon>Acanthamoeba</taxon>
    </lineage>
</organism>
<feature type="compositionally biased region" description="Acidic residues" evidence="3">
    <location>
        <begin position="29"/>
        <end position="42"/>
    </location>
</feature>
<feature type="region of interest" description="Disordered" evidence="3">
    <location>
        <begin position="216"/>
        <end position="237"/>
    </location>
</feature>
<feature type="compositionally biased region" description="Acidic residues" evidence="3">
    <location>
        <begin position="68"/>
        <end position="85"/>
    </location>
</feature>
<dbReference type="InterPro" id="IPR036974">
    <property type="entry name" value="PUA_sf"/>
</dbReference>
<dbReference type="EMBL" id="KB007805">
    <property type="protein sequence ID" value="ELR25334.1"/>
    <property type="molecule type" value="Genomic_DNA"/>
</dbReference>
<gene>
    <name evidence="5" type="ORF">ACA1_291120</name>
</gene>
<dbReference type="GO" id="GO:0000932">
    <property type="term" value="C:P-body"/>
    <property type="evidence" value="ECO:0007669"/>
    <property type="project" value="UniProtKB-SubCell"/>
</dbReference>
<comment type="subcellular location">
    <subcellularLocation>
        <location evidence="1">Cytoplasm</location>
        <location evidence="1">P-body</location>
    </subcellularLocation>
</comment>
<feature type="compositionally biased region" description="Basic and acidic residues" evidence="3">
    <location>
        <begin position="7"/>
        <end position="21"/>
    </location>
</feature>
<dbReference type="InterPro" id="IPR039900">
    <property type="entry name" value="Pat1-like"/>
</dbReference>
<proteinExistence type="predicted"/>
<evidence type="ECO:0000259" key="4">
    <source>
        <dbReference type="Pfam" id="PF01472"/>
    </source>
</evidence>